<organism evidence="1 2">
    <name type="scientific">Neptunomonas phycophila</name>
    <dbReference type="NCBI Taxonomy" id="1572645"/>
    <lineage>
        <taxon>Bacteria</taxon>
        <taxon>Pseudomonadati</taxon>
        <taxon>Pseudomonadota</taxon>
        <taxon>Gammaproteobacteria</taxon>
        <taxon>Oceanospirillales</taxon>
        <taxon>Oceanospirillaceae</taxon>
        <taxon>Neptunomonas</taxon>
    </lineage>
</organism>
<sequence length="141" mass="16695">MIFDNSLIVIQEAKDFFKNNVSIQPATFIDNDNKYHENYWLIKPSTYYSAISLDKSDYEITFILDSNEPLFNTYEFEKIVTFKETNNSPSIFIDTYLKLLVIDESILEEFKKQKISGLSFLNIEAFKFRKIFQENNDIINI</sequence>
<evidence type="ECO:0000313" key="2">
    <source>
        <dbReference type="Proteomes" id="UP001169862"/>
    </source>
</evidence>
<dbReference type="EMBL" id="JAUOPG010000009">
    <property type="protein sequence ID" value="MDO6454576.1"/>
    <property type="molecule type" value="Genomic_DNA"/>
</dbReference>
<dbReference type="RefSeq" id="WP_303551336.1">
    <property type="nucleotide sequence ID" value="NZ_JAUOPG010000009.1"/>
</dbReference>
<gene>
    <name evidence="1" type="ORF">Q4490_13460</name>
</gene>
<dbReference type="Proteomes" id="UP001169862">
    <property type="component" value="Unassembled WGS sequence"/>
</dbReference>
<proteinExistence type="predicted"/>
<protein>
    <recommendedName>
        <fullName evidence="3">IPExxxVDY family protein</fullName>
    </recommendedName>
</protein>
<comment type="caution">
    <text evidence="1">The sequence shown here is derived from an EMBL/GenBank/DDBJ whole genome shotgun (WGS) entry which is preliminary data.</text>
</comment>
<evidence type="ECO:0000313" key="1">
    <source>
        <dbReference type="EMBL" id="MDO6454576.1"/>
    </source>
</evidence>
<dbReference type="AlphaFoldDB" id="A0AAW7XLF6"/>
<name>A0AAW7XLF6_9GAMM</name>
<accession>A0AAW7XLF6</accession>
<evidence type="ECO:0008006" key="3">
    <source>
        <dbReference type="Google" id="ProtNLM"/>
    </source>
</evidence>
<reference evidence="1" key="1">
    <citation type="submission" date="2023-07" db="EMBL/GenBank/DDBJ databases">
        <title>Genome content predicts the carbon catabolic preferences of heterotrophic bacteria.</title>
        <authorList>
            <person name="Gralka M."/>
        </authorList>
    </citation>
    <scope>NUCLEOTIDE SEQUENCE</scope>
    <source>
        <strain evidence="1">I2M16</strain>
    </source>
</reference>